<dbReference type="InterPro" id="IPR013325">
    <property type="entry name" value="RNA_pol_sigma_r2"/>
</dbReference>
<dbReference type="SUPFAM" id="SSF88946">
    <property type="entry name" value="Sigma2 domain of RNA polymerase sigma factors"/>
    <property type="match status" value="1"/>
</dbReference>
<dbReference type="PANTHER" id="PTHR43133:SF25">
    <property type="entry name" value="RNA POLYMERASE SIGMA FACTOR RFAY-RELATED"/>
    <property type="match status" value="1"/>
</dbReference>
<keyword evidence="3" id="KW-0731">Sigma factor</keyword>
<dbReference type="Pfam" id="PF22029">
    <property type="entry name" value="PhyR_sigma2"/>
    <property type="match status" value="1"/>
</dbReference>
<reference evidence="7 8" key="1">
    <citation type="submission" date="2024-05" db="EMBL/GenBank/DDBJ databases">
        <title>Roseateles sp. 2.12 16S ribosomal RNA gene Genome sequencing and assembly.</title>
        <authorList>
            <person name="Woo H."/>
        </authorList>
    </citation>
    <scope>NUCLEOTIDE SEQUENCE [LARGE SCALE GENOMIC DNA]</scope>
    <source>
        <strain evidence="7 8">2.12</strain>
    </source>
</reference>
<dbReference type="InterPro" id="IPR039425">
    <property type="entry name" value="RNA_pol_sigma-70-like"/>
</dbReference>
<organism evidence="7 8">
    <name type="scientific">Roseateles flavus</name>
    <dbReference type="NCBI Taxonomy" id="3149041"/>
    <lineage>
        <taxon>Bacteria</taxon>
        <taxon>Pseudomonadati</taxon>
        <taxon>Pseudomonadota</taxon>
        <taxon>Betaproteobacteria</taxon>
        <taxon>Burkholderiales</taxon>
        <taxon>Sphaerotilaceae</taxon>
        <taxon>Roseateles</taxon>
    </lineage>
</organism>
<feature type="domain" description="RNA polymerase sigma factor 70 region 4 type 2" evidence="5">
    <location>
        <begin position="117"/>
        <end position="169"/>
    </location>
</feature>
<sequence>MTLDDTLPHLPRLRRHARLLTGDASRADDLLQDTLEHAARKAHLWVAPAVERVPGAALRAWLLTLMHRRFLNQWRDEQAARMESLDESLEAQAAQAPHELHASHWQHRPHEQLQLRLDLERGLAALPPAAREVLLLVCVEELSYEATAQVLDVPVGTVMSRLSRARERLRVLMNEPARPAAGAPGLRVVK</sequence>
<evidence type="ECO:0000313" key="7">
    <source>
        <dbReference type="EMBL" id="MEO3713324.1"/>
    </source>
</evidence>
<gene>
    <name evidence="7" type="ORF">ABDJ40_11175</name>
</gene>
<dbReference type="Pfam" id="PF08281">
    <property type="entry name" value="Sigma70_r4_2"/>
    <property type="match status" value="1"/>
</dbReference>
<dbReference type="EMBL" id="JBDPZC010000004">
    <property type="protein sequence ID" value="MEO3713324.1"/>
    <property type="molecule type" value="Genomic_DNA"/>
</dbReference>
<dbReference type="Gene3D" id="1.10.1740.10">
    <property type="match status" value="1"/>
</dbReference>
<dbReference type="CDD" id="cd06171">
    <property type="entry name" value="Sigma70_r4"/>
    <property type="match status" value="1"/>
</dbReference>
<dbReference type="InterPro" id="IPR053866">
    <property type="entry name" value="PhyR_sigma2"/>
</dbReference>
<evidence type="ECO:0000256" key="1">
    <source>
        <dbReference type="ARBA" id="ARBA00010641"/>
    </source>
</evidence>
<comment type="similarity">
    <text evidence="1">Belongs to the sigma-70 factor family. ECF subfamily.</text>
</comment>
<evidence type="ECO:0000256" key="4">
    <source>
        <dbReference type="ARBA" id="ARBA00023163"/>
    </source>
</evidence>
<keyword evidence="2" id="KW-0805">Transcription regulation</keyword>
<comment type="caution">
    <text evidence="7">The sequence shown here is derived from an EMBL/GenBank/DDBJ whole genome shotgun (WGS) entry which is preliminary data.</text>
</comment>
<evidence type="ECO:0000256" key="3">
    <source>
        <dbReference type="ARBA" id="ARBA00023082"/>
    </source>
</evidence>
<evidence type="ECO:0000256" key="2">
    <source>
        <dbReference type="ARBA" id="ARBA00023015"/>
    </source>
</evidence>
<dbReference type="Proteomes" id="UP001462640">
    <property type="component" value="Unassembled WGS sequence"/>
</dbReference>
<keyword evidence="8" id="KW-1185">Reference proteome</keyword>
<evidence type="ECO:0000259" key="5">
    <source>
        <dbReference type="Pfam" id="PF08281"/>
    </source>
</evidence>
<name>A0ABV0GED9_9BURK</name>
<feature type="domain" description="PhyR sigma2" evidence="6">
    <location>
        <begin position="8"/>
        <end position="67"/>
    </location>
</feature>
<protein>
    <submittedName>
        <fullName evidence="7">RNA polymerase sigma factor</fullName>
    </submittedName>
</protein>
<dbReference type="InterPro" id="IPR014284">
    <property type="entry name" value="RNA_pol_sigma-70_dom"/>
</dbReference>
<evidence type="ECO:0000313" key="8">
    <source>
        <dbReference type="Proteomes" id="UP001462640"/>
    </source>
</evidence>
<dbReference type="Gene3D" id="1.10.10.10">
    <property type="entry name" value="Winged helix-like DNA-binding domain superfamily/Winged helix DNA-binding domain"/>
    <property type="match status" value="1"/>
</dbReference>
<keyword evidence="4" id="KW-0804">Transcription</keyword>
<dbReference type="InterPro" id="IPR013324">
    <property type="entry name" value="RNA_pol_sigma_r3/r4-like"/>
</dbReference>
<dbReference type="RefSeq" id="WP_347609655.1">
    <property type="nucleotide sequence ID" value="NZ_JBDPZC010000004.1"/>
</dbReference>
<proteinExistence type="inferred from homology"/>
<dbReference type="PANTHER" id="PTHR43133">
    <property type="entry name" value="RNA POLYMERASE ECF-TYPE SIGMA FACTO"/>
    <property type="match status" value="1"/>
</dbReference>
<dbReference type="NCBIfam" id="TIGR02937">
    <property type="entry name" value="sigma70-ECF"/>
    <property type="match status" value="1"/>
</dbReference>
<dbReference type="InterPro" id="IPR036388">
    <property type="entry name" value="WH-like_DNA-bd_sf"/>
</dbReference>
<evidence type="ECO:0000259" key="6">
    <source>
        <dbReference type="Pfam" id="PF22029"/>
    </source>
</evidence>
<accession>A0ABV0GED9</accession>
<dbReference type="SUPFAM" id="SSF88659">
    <property type="entry name" value="Sigma3 and sigma4 domains of RNA polymerase sigma factors"/>
    <property type="match status" value="1"/>
</dbReference>
<dbReference type="InterPro" id="IPR013249">
    <property type="entry name" value="RNA_pol_sigma70_r4_t2"/>
</dbReference>